<sequence>MEFLQAATQELMWLHEREELEVTRDWSSSRLNVPAIEDFYKVGWYRSLEGGNNTTGPIFTKQFLDLSIRT</sequence>
<gene>
    <name evidence="1" type="ORF">DPMN_073955</name>
</gene>
<reference evidence="1" key="2">
    <citation type="submission" date="2020-11" db="EMBL/GenBank/DDBJ databases">
        <authorList>
            <person name="McCartney M.A."/>
            <person name="Auch B."/>
            <person name="Kono T."/>
            <person name="Mallez S."/>
            <person name="Becker A."/>
            <person name="Gohl D.M."/>
            <person name="Silverstein K.A.T."/>
            <person name="Koren S."/>
            <person name="Bechman K.B."/>
            <person name="Herman A."/>
            <person name="Abrahante J.E."/>
            <person name="Garbe J."/>
        </authorList>
    </citation>
    <scope>NUCLEOTIDE SEQUENCE</scope>
    <source>
        <strain evidence="1">Duluth1</strain>
        <tissue evidence="1">Whole animal</tissue>
    </source>
</reference>
<evidence type="ECO:0000313" key="2">
    <source>
        <dbReference type="Proteomes" id="UP000828390"/>
    </source>
</evidence>
<organism evidence="1 2">
    <name type="scientific">Dreissena polymorpha</name>
    <name type="common">Zebra mussel</name>
    <name type="synonym">Mytilus polymorpha</name>
    <dbReference type="NCBI Taxonomy" id="45954"/>
    <lineage>
        <taxon>Eukaryota</taxon>
        <taxon>Metazoa</taxon>
        <taxon>Spiralia</taxon>
        <taxon>Lophotrochozoa</taxon>
        <taxon>Mollusca</taxon>
        <taxon>Bivalvia</taxon>
        <taxon>Autobranchia</taxon>
        <taxon>Heteroconchia</taxon>
        <taxon>Euheterodonta</taxon>
        <taxon>Imparidentia</taxon>
        <taxon>Neoheterodontei</taxon>
        <taxon>Myida</taxon>
        <taxon>Dreissenoidea</taxon>
        <taxon>Dreissenidae</taxon>
        <taxon>Dreissena</taxon>
    </lineage>
</organism>
<accession>A0A9D3YHR4</accession>
<keyword evidence="2" id="KW-1185">Reference proteome</keyword>
<comment type="caution">
    <text evidence="1">The sequence shown here is derived from an EMBL/GenBank/DDBJ whole genome shotgun (WGS) entry which is preliminary data.</text>
</comment>
<evidence type="ECO:0000313" key="1">
    <source>
        <dbReference type="EMBL" id="KAH3699009.1"/>
    </source>
</evidence>
<proteinExistence type="predicted"/>
<name>A0A9D3YHR4_DREPO</name>
<reference evidence="1" key="1">
    <citation type="journal article" date="2019" name="bioRxiv">
        <title>The Genome of the Zebra Mussel, Dreissena polymorpha: A Resource for Invasive Species Research.</title>
        <authorList>
            <person name="McCartney M.A."/>
            <person name="Auch B."/>
            <person name="Kono T."/>
            <person name="Mallez S."/>
            <person name="Zhang Y."/>
            <person name="Obille A."/>
            <person name="Becker A."/>
            <person name="Abrahante J.E."/>
            <person name="Garbe J."/>
            <person name="Badalamenti J.P."/>
            <person name="Herman A."/>
            <person name="Mangelson H."/>
            <person name="Liachko I."/>
            <person name="Sullivan S."/>
            <person name="Sone E.D."/>
            <person name="Koren S."/>
            <person name="Silverstein K.A.T."/>
            <person name="Beckman K.B."/>
            <person name="Gohl D.M."/>
        </authorList>
    </citation>
    <scope>NUCLEOTIDE SEQUENCE</scope>
    <source>
        <strain evidence="1">Duluth1</strain>
        <tissue evidence="1">Whole animal</tissue>
    </source>
</reference>
<dbReference type="AlphaFoldDB" id="A0A9D3YHR4"/>
<protein>
    <submittedName>
        <fullName evidence="1">Uncharacterized protein</fullName>
    </submittedName>
</protein>
<dbReference type="Proteomes" id="UP000828390">
    <property type="component" value="Unassembled WGS sequence"/>
</dbReference>
<dbReference type="EMBL" id="JAIWYP010000015">
    <property type="protein sequence ID" value="KAH3699009.1"/>
    <property type="molecule type" value="Genomic_DNA"/>
</dbReference>